<feature type="compositionally biased region" description="Gly residues" evidence="1">
    <location>
        <begin position="233"/>
        <end position="242"/>
    </location>
</feature>
<feature type="region of interest" description="Disordered" evidence="1">
    <location>
        <begin position="223"/>
        <end position="242"/>
    </location>
</feature>
<dbReference type="RefSeq" id="WP_351978545.1">
    <property type="nucleotide sequence ID" value="NZ_JBEPBX010000038.1"/>
</dbReference>
<name>A0ABV1V385_9ACTN</name>
<evidence type="ECO:0008006" key="4">
    <source>
        <dbReference type="Google" id="ProtNLM"/>
    </source>
</evidence>
<evidence type="ECO:0000313" key="2">
    <source>
        <dbReference type="EMBL" id="MER6617475.1"/>
    </source>
</evidence>
<feature type="region of interest" description="Disordered" evidence="1">
    <location>
        <begin position="140"/>
        <end position="166"/>
    </location>
</feature>
<comment type="caution">
    <text evidence="2">The sequence shown here is derived from an EMBL/GenBank/DDBJ whole genome shotgun (WGS) entry which is preliminary data.</text>
</comment>
<dbReference type="EMBL" id="JBEPBX010000038">
    <property type="protein sequence ID" value="MER6617475.1"/>
    <property type="molecule type" value="Genomic_DNA"/>
</dbReference>
<organism evidence="2 3">
    <name type="scientific">Streptomyces xantholiticus</name>
    <dbReference type="NCBI Taxonomy" id="68285"/>
    <lineage>
        <taxon>Bacteria</taxon>
        <taxon>Bacillati</taxon>
        <taxon>Actinomycetota</taxon>
        <taxon>Actinomycetes</taxon>
        <taxon>Kitasatosporales</taxon>
        <taxon>Streptomycetaceae</taxon>
        <taxon>Streptomyces</taxon>
    </lineage>
</organism>
<protein>
    <recommendedName>
        <fullName evidence="4">ESX secretion-associated protein EspG</fullName>
    </recommendedName>
</protein>
<dbReference type="Proteomes" id="UP001445472">
    <property type="component" value="Unassembled WGS sequence"/>
</dbReference>
<evidence type="ECO:0000313" key="3">
    <source>
        <dbReference type="Proteomes" id="UP001445472"/>
    </source>
</evidence>
<dbReference type="Pfam" id="PF19953">
    <property type="entry name" value="EACC1"/>
    <property type="match status" value="1"/>
</dbReference>
<sequence length="242" mass="25670">MRVRIDSDGTSEDSPDAQAAAQLTADFADWLAQDRAVGPHVEIRRIRPEPADGAMSGDLVAWLSLAISSGFSTTALVYAHKTFRASLPPRLRTGARMVIEHGDVRVVVENGTEQDAARIEQALATPQRSAGDVARLLAAPPPALSRPDFPTPQRSGGSLPDGLRHNVSDTVSRVGERLSAFEARGDIRRLADSDEYEANDVAPAADTVNHTLARLFIRLGPPPSPSSNEYAFTGGGDGGAQA</sequence>
<proteinExistence type="predicted"/>
<accession>A0ABV1V385</accession>
<reference evidence="2 3" key="1">
    <citation type="submission" date="2024-06" db="EMBL/GenBank/DDBJ databases">
        <title>The Natural Products Discovery Center: Release of the First 8490 Sequenced Strains for Exploring Actinobacteria Biosynthetic Diversity.</title>
        <authorList>
            <person name="Kalkreuter E."/>
            <person name="Kautsar S.A."/>
            <person name="Yang D."/>
            <person name="Bader C.D."/>
            <person name="Teijaro C.N."/>
            <person name="Fluegel L."/>
            <person name="Davis C.M."/>
            <person name="Simpson J.R."/>
            <person name="Lauterbach L."/>
            <person name="Steele A.D."/>
            <person name="Gui C."/>
            <person name="Meng S."/>
            <person name="Li G."/>
            <person name="Viehrig K."/>
            <person name="Ye F."/>
            <person name="Su P."/>
            <person name="Kiefer A.F."/>
            <person name="Nichols A."/>
            <person name="Cepeda A.J."/>
            <person name="Yan W."/>
            <person name="Fan B."/>
            <person name="Jiang Y."/>
            <person name="Adhikari A."/>
            <person name="Zheng C.-J."/>
            <person name="Schuster L."/>
            <person name="Cowan T.M."/>
            <person name="Smanski M.J."/>
            <person name="Chevrette M.G."/>
            <person name="De Carvalho L.P.S."/>
            <person name="Shen B."/>
        </authorList>
    </citation>
    <scope>NUCLEOTIDE SEQUENCE [LARGE SCALE GENOMIC DNA]</scope>
    <source>
        <strain evidence="2 3">NPDC000837</strain>
    </source>
</reference>
<keyword evidence="3" id="KW-1185">Reference proteome</keyword>
<dbReference type="InterPro" id="IPR045428">
    <property type="entry name" value="EACC1"/>
</dbReference>
<evidence type="ECO:0000256" key="1">
    <source>
        <dbReference type="SAM" id="MobiDB-lite"/>
    </source>
</evidence>
<gene>
    <name evidence="2" type="ORF">ABT276_29860</name>
</gene>